<dbReference type="AlphaFoldDB" id="A0A0V1DIA8"/>
<protein>
    <submittedName>
        <fullName evidence="1">Uncharacterized protein</fullName>
    </submittedName>
</protein>
<name>A0A0V1DIA8_TRIBR</name>
<accession>A0A0V1DIA8</accession>
<dbReference type="Proteomes" id="UP000054653">
    <property type="component" value="Unassembled WGS sequence"/>
</dbReference>
<evidence type="ECO:0000313" key="1">
    <source>
        <dbReference type="EMBL" id="KRY61078.1"/>
    </source>
</evidence>
<comment type="caution">
    <text evidence="1">The sequence shown here is derived from an EMBL/GenBank/DDBJ whole genome shotgun (WGS) entry which is preliminary data.</text>
</comment>
<evidence type="ECO:0000313" key="2">
    <source>
        <dbReference type="Proteomes" id="UP000054653"/>
    </source>
</evidence>
<gene>
    <name evidence="1" type="ORF">T03_3503</name>
</gene>
<reference evidence="1 2" key="1">
    <citation type="submission" date="2015-01" db="EMBL/GenBank/DDBJ databases">
        <title>Evolution of Trichinella species and genotypes.</title>
        <authorList>
            <person name="Korhonen P.K."/>
            <person name="Edoardo P."/>
            <person name="Giuseppe L.R."/>
            <person name="Gasser R.B."/>
        </authorList>
    </citation>
    <scope>NUCLEOTIDE SEQUENCE [LARGE SCALE GENOMIC DNA]</scope>
    <source>
        <strain evidence="1">ISS120</strain>
    </source>
</reference>
<proteinExistence type="predicted"/>
<keyword evidence="2" id="KW-1185">Reference proteome</keyword>
<organism evidence="1 2">
    <name type="scientific">Trichinella britovi</name>
    <name type="common">Parasitic roundworm</name>
    <dbReference type="NCBI Taxonomy" id="45882"/>
    <lineage>
        <taxon>Eukaryota</taxon>
        <taxon>Metazoa</taxon>
        <taxon>Ecdysozoa</taxon>
        <taxon>Nematoda</taxon>
        <taxon>Enoplea</taxon>
        <taxon>Dorylaimia</taxon>
        <taxon>Trichinellida</taxon>
        <taxon>Trichinellidae</taxon>
        <taxon>Trichinella</taxon>
    </lineage>
</organism>
<sequence>MECDIVPAGGPMKFAHDGNEWNMFMAAGGPMKFAFDDSE</sequence>
<dbReference type="EMBL" id="JYDI01000002">
    <property type="protein sequence ID" value="KRY61078.1"/>
    <property type="molecule type" value="Genomic_DNA"/>
</dbReference>